<dbReference type="EMBL" id="JAVBVO010000003">
    <property type="protein sequence ID" value="MDZ5759007.1"/>
    <property type="molecule type" value="Genomic_DNA"/>
</dbReference>
<reference evidence="5" key="1">
    <citation type="submission" date="2023-08" db="EMBL/GenBank/DDBJ databases">
        <title>Genomic characterization of piscicolin 126 produced by Carnobacterium maltaromaticum CM22 strain isolated from salmon (Salmo salar).</title>
        <authorList>
            <person name="Gonzalez-Gragera E."/>
            <person name="Garcia-Lopez J.D."/>
            <person name="Teso-Perez C."/>
            <person name="Gimenez-Hernandez I."/>
            <person name="Peralta-Sanchez J.M."/>
            <person name="Valdivia E."/>
            <person name="Montalban-Lopez M."/>
            <person name="Martin-Platero A.M."/>
            <person name="Banos A."/>
            <person name="Martinez-Bueno M."/>
        </authorList>
    </citation>
    <scope>NUCLEOTIDE SEQUENCE</scope>
    <source>
        <strain evidence="5">CM22</strain>
    </source>
</reference>
<dbReference type="RefSeq" id="WP_322809003.1">
    <property type="nucleotide sequence ID" value="NZ_JAVBVO010000003.1"/>
</dbReference>
<feature type="coiled-coil region" evidence="3">
    <location>
        <begin position="165"/>
        <end position="246"/>
    </location>
</feature>
<dbReference type="Pfam" id="PF12848">
    <property type="entry name" value="ABC_tran_Xtn"/>
    <property type="match status" value="1"/>
</dbReference>
<dbReference type="Gene3D" id="3.40.50.300">
    <property type="entry name" value="P-loop containing nucleotide triphosphate hydrolases"/>
    <property type="match status" value="3"/>
</dbReference>
<feature type="domain" description="ABC transporter" evidence="4">
    <location>
        <begin position="271"/>
        <end position="479"/>
    </location>
</feature>
<dbReference type="PANTHER" id="PTHR42855">
    <property type="entry name" value="ABC TRANSPORTER ATP-BINDING SUBUNIT"/>
    <property type="match status" value="1"/>
</dbReference>
<proteinExistence type="predicted"/>
<dbReference type="PROSITE" id="PS00211">
    <property type="entry name" value="ABC_TRANSPORTER_1"/>
    <property type="match status" value="1"/>
</dbReference>
<evidence type="ECO:0000256" key="1">
    <source>
        <dbReference type="ARBA" id="ARBA00022741"/>
    </source>
</evidence>
<sequence>MLIEATNIKKAIGEKVLFEIPKWIIYPGERIGIVGLNGTGKTTLLTILAGKEEADTGSVVINSPIGFIEQLPENQETTSLSGGEETKQRIQEAFQMETGLLFADEPTSHLDQDGRAYLEKRLKHFAGGALIVSHDRAFLNAVCTKIVELENGVVHFYSGNYDAYREQKEIEKMTAESEYITYEKEKRRLKKVAEATEKRAAKVKKAPSRMGNSEARLHKMGDQRAKKKLGENVKNVEQRLQHLDVKTKPIELAPIKIKLDKGREIHQKIVLSGSKVSKGFGTKQLLENTEFTLYNHSRTALIGANGVGKTTLIKMIIEQDKHIQQAKNVEIGYFSQKLDGLDESQSILGNVMKESIHEEDFVRMLLARLLFKGQDVYKKVAVISGGEKNKVSMAKLLVSSANVLIFDEPTNYLDLASIEAVESALKSYEGTILFVSHDSQFVENIATHYWQISDKKIKMWEPETLEVSPELVQDAGATLLTSEEKMLIENRLSALLGRISMPSKKDNVLELEKEYQELTQKLK</sequence>
<evidence type="ECO:0000256" key="3">
    <source>
        <dbReference type="SAM" id="Coils"/>
    </source>
</evidence>
<keyword evidence="3" id="KW-0175">Coiled coil</keyword>
<dbReference type="PROSITE" id="PS50893">
    <property type="entry name" value="ABC_TRANSPORTER_2"/>
    <property type="match status" value="2"/>
</dbReference>
<dbReference type="InterPro" id="IPR017871">
    <property type="entry name" value="ABC_transporter-like_CS"/>
</dbReference>
<dbReference type="InterPro" id="IPR027417">
    <property type="entry name" value="P-loop_NTPase"/>
</dbReference>
<dbReference type="Proteomes" id="UP001290462">
    <property type="component" value="Unassembled WGS sequence"/>
</dbReference>
<dbReference type="AlphaFoldDB" id="A0AAW9JRB0"/>
<dbReference type="InterPro" id="IPR051309">
    <property type="entry name" value="ABCF_ATPase"/>
</dbReference>
<dbReference type="Pfam" id="PF00005">
    <property type="entry name" value="ABC_tran"/>
    <property type="match status" value="2"/>
</dbReference>
<dbReference type="SMART" id="SM00382">
    <property type="entry name" value="AAA"/>
    <property type="match status" value="2"/>
</dbReference>
<dbReference type="GO" id="GO:0016887">
    <property type="term" value="F:ATP hydrolysis activity"/>
    <property type="evidence" value="ECO:0007669"/>
    <property type="project" value="InterPro"/>
</dbReference>
<protein>
    <submittedName>
        <fullName evidence="5">ABC-F family ATP-binding cassette domain-containing protein</fullName>
    </submittedName>
</protein>
<name>A0AAW9JRB0_CARML</name>
<evidence type="ECO:0000256" key="2">
    <source>
        <dbReference type="ARBA" id="ARBA00022840"/>
    </source>
</evidence>
<dbReference type="InterPro" id="IPR032781">
    <property type="entry name" value="ABC_tran_Xtn"/>
</dbReference>
<evidence type="ECO:0000259" key="4">
    <source>
        <dbReference type="PROSITE" id="PS50893"/>
    </source>
</evidence>
<dbReference type="PANTHER" id="PTHR42855:SF2">
    <property type="entry name" value="DRUG RESISTANCE ABC TRANSPORTER,ATP-BINDING PROTEIN"/>
    <property type="match status" value="1"/>
</dbReference>
<accession>A0AAW9JRB0</accession>
<feature type="domain" description="ABC transporter" evidence="4">
    <location>
        <begin position="3"/>
        <end position="176"/>
    </location>
</feature>
<gene>
    <name evidence="5" type="ORF">RAK27_10095</name>
</gene>
<evidence type="ECO:0000313" key="5">
    <source>
        <dbReference type="EMBL" id="MDZ5759007.1"/>
    </source>
</evidence>
<dbReference type="CDD" id="cd03221">
    <property type="entry name" value="ABCF_EF-3"/>
    <property type="match status" value="2"/>
</dbReference>
<dbReference type="SUPFAM" id="SSF52540">
    <property type="entry name" value="P-loop containing nucleoside triphosphate hydrolases"/>
    <property type="match status" value="2"/>
</dbReference>
<dbReference type="InterPro" id="IPR003593">
    <property type="entry name" value="AAA+_ATPase"/>
</dbReference>
<dbReference type="InterPro" id="IPR003439">
    <property type="entry name" value="ABC_transporter-like_ATP-bd"/>
</dbReference>
<evidence type="ECO:0000313" key="6">
    <source>
        <dbReference type="Proteomes" id="UP001290462"/>
    </source>
</evidence>
<organism evidence="5 6">
    <name type="scientific">Carnobacterium maltaromaticum</name>
    <name type="common">Carnobacterium piscicola</name>
    <dbReference type="NCBI Taxonomy" id="2751"/>
    <lineage>
        <taxon>Bacteria</taxon>
        <taxon>Bacillati</taxon>
        <taxon>Bacillota</taxon>
        <taxon>Bacilli</taxon>
        <taxon>Lactobacillales</taxon>
        <taxon>Carnobacteriaceae</taxon>
        <taxon>Carnobacterium</taxon>
    </lineage>
</organism>
<dbReference type="GO" id="GO:0005524">
    <property type="term" value="F:ATP binding"/>
    <property type="evidence" value="ECO:0007669"/>
    <property type="project" value="UniProtKB-KW"/>
</dbReference>
<keyword evidence="2 5" id="KW-0067">ATP-binding</keyword>
<keyword evidence="1" id="KW-0547">Nucleotide-binding</keyword>
<comment type="caution">
    <text evidence="5">The sequence shown here is derived from an EMBL/GenBank/DDBJ whole genome shotgun (WGS) entry which is preliminary data.</text>
</comment>
<dbReference type="NCBIfam" id="NF000355">
    <property type="entry name" value="ribo_prot_ABC_F"/>
    <property type="match status" value="1"/>
</dbReference>